<organism evidence="1 2">
    <name type="scientific">Meloidogyne enterolobii</name>
    <name type="common">Root-knot nematode worm</name>
    <name type="synonym">Meloidogyne mayaguensis</name>
    <dbReference type="NCBI Taxonomy" id="390850"/>
    <lineage>
        <taxon>Eukaryota</taxon>
        <taxon>Metazoa</taxon>
        <taxon>Ecdysozoa</taxon>
        <taxon>Nematoda</taxon>
        <taxon>Chromadorea</taxon>
        <taxon>Rhabditida</taxon>
        <taxon>Tylenchina</taxon>
        <taxon>Tylenchomorpha</taxon>
        <taxon>Tylenchoidea</taxon>
        <taxon>Meloidogynidae</taxon>
        <taxon>Meloidogyninae</taxon>
        <taxon>Meloidogyne</taxon>
    </lineage>
</organism>
<dbReference type="Proteomes" id="UP000580250">
    <property type="component" value="Unassembled WGS sequence"/>
</dbReference>
<reference evidence="1 2" key="1">
    <citation type="submission" date="2020-08" db="EMBL/GenBank/DDBJ databases">
        <authorList>
            <person name="Koutsovoulos G."/>
            <person name="Danchin GJ E."/>
        </authorList>
    </citation>
    <scope>NUCLEOTIDE SEQUENCE [LARGE SCALE GENOMIC DNA]</scope>
</reference>
<dbReference type="AlphaFoldDB" id="A0A6V7WLD2"/>
<accession>A0A6V7WLD2</accession>
<protein>
    <submittedName>
        <fullName evidence="1">Uncharacterized protein</fullName>
    </submittedName>
</protein>
<proteinExistence type="predicted"/>
<sequence length="49" mass="5769">MGTVWEWANWERLIYLKNLYFDNQHFRSGSSLDPFSTIVACLSVSRIES</sequence>
<gene>
    <name evidence="1" type="ORF">MENT_LOCUS40412</name>
</gene>
<name>A0A6V7WLD2_MELEN</name>
<evidence type="ECO:0000313" key="1">
    <source>
        <dbReference type="EMBL" id="CAD2187807.1"/>
    </source>
</evidence>
<evidence type="ECO:0000313" key="2">
    <source>
        <dbReference type="Proteomes" id="UP000580250"/>
    </source>
</evidence>
<dbReference type="EMBL" id="CAJEWN010000656">
    <property type="protein sequence ID" value="CAD2187807.1"/>
    <property type="molecule type" value="Genomic_DNA"/>
</dbReference>
<comment type="caution">
    <text evidence="1">The sequence shown here is derived from an EMBL/GenBank/DDBJ whole genome shotgun (WGS) entry which is preliminary data.</text>
</comment>